<gene>
    <name evidence="2" type="ORF">MPEBLZ_03486</name>
</gene>
<evidence type="ECO:0000313" key="3">
    <source>
        <dbReference type="Proteomes" id="UP000050360"/>
    </source>
</evidence>
<dbReference type="Gene3D" id="3.40.50.720">
    <property type="entry name" value="NAD(P)-binding Rossmann-like Domain"/>
    <property type="match status" value="1"/>
</dbReference>
<organism evidence="2 3">
    <name type="scientific">Candidatus Methanoperedens nitratireducens</name>
    <dbReference type="NCBI Taxonomy" id="1392998"/>
    <lineage>
        <taxon>Archaea</taxon>
        <taxon>Methanobacteriati</taxon>
        <taxon>Methanobacteriota</taxon>
        <taxon>Stenosarchaea group</taxon>
        <taxon>Methanomicrobia</taxon>
        <taxon>Methanosarcinales</taxon>
        <taxon>ANME-2 cluster</taxon>
        <taxon>Candidatus Methanoperedentaceae</taxon>
        <taxon>Candidatus Methanoperedens</taxon>
    </lineage>
</organism>
<dbReference type="AlphaFoldDB" id="A0A0P8C5K9"/>
<dbReference type="EMBL" id="LKCM01000281">
    <property type="protein sequence ID" value="KPQ41960.1"/>
    <property type="molecule type" value="Genomic_DNA"/>
</dbReference>
<dbReference type="PRINTS" id="PR00081">
    <property type="entry name" value="GDHRDH"/>
</dbReference>
<name>A0A0P8C5K9_9EURY</name>
<dbReference type="InterPro" id="IPR036291">
    <property type="entry name" value="NAD(P)-bd_dom_sf"/>
</dbReference>
<dbReference type="Pfam" id="PF13561">
    <property type="entry name" value="adh_short_C2"/>
    <property type="match status" value="1"/>
</dbReference>
<sequence length="248" mass="27425">MKKKHSLIVGGTRGIGRALVRILAEEGHIVSVIGSKPPEDADISIPNTNYWTVDLLDRKALLSVLAEIIGQNGNLGHLVCLQRYRGEGDDWVGDIETTLTSTKILIEQLATEFDGASDNSIVLANSTAVNFVVENQPLSYHVAKSGIDQMIRYYAVNLGPKGIRVNGISPGTIIKERSRDYYLKNEKVYDFYKKIIPLNRMGTAEEIAQVIEFLCSPKSSFITGQTIVVDGGLTLQWQESLAQKIYEK</sequence>
<dbReference type="CDD" id="cd05233">
    <property type="entry name" value="SDR_c"/>
    <property type="match status" value="1"/>
</dbReference>
<dbReference type="PANTHER" id="PTHR42760">
    <property type="entry name" value="SHORT-CHAIN DEHYDROGENASES/REDUCTASES FAMILY MEMBER"/>
    <property type="match status" value="1"/>
</dbReference>
<dbReference type="InterPro" id="IPR002347">
    <property type="entry name" value="SDR_fam"/>
</dbReference>
<dbReference type="GO" id="GO:0016616">
    <property type="term" value="F:oxidoreductase activity, acting on the CH-OH group of donors, NAD or NADP as acceptor"/>
    <property type="evidence" value="ECO:0007669"/>
    <property type="project" value="TreeGrafter"/>
</dbReference>
<dbReference type="SUPFAM" id="SSF51735">
    <property type="entry name" value="NAD(P)-binding Rossmann-fold domains"/>
    <property type="match status" value="1"/>
</dbReference>
<protein>
    <submittedName>
        <fullName evidence="2">Cyclohexanol dehydrogenase</fullName>
    </submittedName>
</protein>
<comment type="caution">
    <text evidence="2">The sequence shown here is derived from an EMBL/GenBank/DDBJ whole genome shotgun (WGS) entry which is preliminary data.</text>
</comment>
<proteinExistence type="inferred from homology"/>
<evidence type="ECO:0000256" key="1">
    <source>
        <dbReference type="ARBA" id="ARBA00006484"/>
    </source>
</evidence>
<accession>A0A0P8C5K9</accession>
<evidence type="ECO:0000313" key="2">
    <source>
        <dbReference type="EMBL" id="KPQ41960.1"/>
    </source>
</evidence>
<dbReference type="Proteomes" id="UP000050360">
    <property type="component" value="Unassembled WGS sequence"/>
</dbReference>
<comment type="similarity">
    <text evidence="1">Belongs to the short-chain dehydrogenases/reductases (SDR) family.</text>
</comment>
<reference evidence="2 3" key="1">
    <citation type="submission" date="2015-09" db="EMBL/GenBank/DDBJ databases">
        <title>A metagenomics-based metabolic model of nitrate-dependent anaerobic oxidation of methane by Methanoperedens-like archaea.</title>
        <authorList>
            <person name="Arshad A."/>
            <person name="Speth D.R."/>
            <person name="De Graaf R.M."/>
            <person name="Op Den Camp H.J."/>
            <person name="Jetten M.S."/>
            <person name="Welte C.U."/>
        </authorList>
    </citation>
    <scope>NUCLEOTIDE SEQUENCE [LARGE SCALE GENOMIC DNA]</scope>
</reference>